<evidence type="ECO:0000256" key="8">
    <source>
        <dbReference type="ARBA" id="ARBA00035676"/>
    </source>
</evidence>
<dbReference type="InterPro" id="IPR017824">
    <property type="entry name" value="Aminodeoxychorismate_lyase_IV"/>
</dbReference>
<evidence type="ECO:0000313" key="15">
    <source>
        <dbReference type="EMBL" id="MBC5849901.1"/>
    </source>
</evidence>
<dbReference type="Gene3D" id="3.20.10.10">
    <property type="entry name" value="D-amino Acid Aminotransferase, subunit A, domain 2"/>
    <property type="match status" value="1"/>
</dbReference>
<dbReference type="EMBL" id="JACRUP010000001">
    <property type="protein sequence ID" value="MBC5849901.1"/>
    <property type="molecule type" value="Genomic_DNA"/>
</dbReference>
<dbReference type="NCBIfam" id="NF004761">
    <property type="entry name" value="PRK06092.1"/>
    <property type="match status" value="1"/>
</dbReference>
<keyword evidence="5" id="KW-0289">Folate biosynthesis</keyword>
<dbReference type="PANTHER" id="PTHR42743:SF2">
    <property type="entry name" value="AMINODEOXYCHORISMATE LYASE"/>
    <property type="match status" value="1"/>
</dbReference>
<dbReference type="PANTHER" id="PTHR42743">
    <property type="entry name" value="AMINO-ACID AMINOTRANSFERASE"/>
    <property type="match status" value="1"/>
</dbReference>
<comment type="catalytic activity">
    <reaction evidence="9">
        <text>4-amino-4-deoxychorismate = 4-aminobenzoate + pyruvate + H(+)</text>
        <dbReference type="Rhea" id="RHEA:16201"/>
        <dbReference type="ChEBI" id="CHEBI:15361"/>
        <dbReference type="ChEBI" id="CHEBI:15378"/>
        <dbReference type="ChEBI" id="CHEBI:17836"/>
        <dbReference type="ChEBI" id="CHEBI:58406"/>
        <dbReference type="EC" id="4.1.3.38"/>
    </reaction>
</comment>
<comment type="similarity">
    <text evidence="2 13">Belongs to the class-IV pyridoxal-phosphate-dependent aminotransferase family.</text>
</comment>
<evidence type="ECO:0000256" key="14">
    <source>
        <dbReference type="RuleBase" id="RU004516"/>
    </source>
</evidence>
<dbReference type="GO" id="GO:0008153">
    <property type="term" value="P:4-aminobenzoate biosynthetic process"/>
    <property type="evidence" value="ECO:0007669"/>
    <property type="project" value="UniProtKB-UniRule"/>
</dbReference>
<dbReference type="Gene3D" id="3.30.470.10">
    <property type="match status" value="1"/>
</dbReference>
<dbReference type="FunFam" id="3.20.10.10:FF:000002">
    <property type="entry name" value="D-alanine aminotransferase"/>
    <property type="match status" value="1"/>
</dbReference>
<comment type="pathway">
    <text evidence="7">Cofactor biosynthesis; tetrahydrofolate biosynthesis; 4-aminobenzoate from chorismate: step 2/2.</text>
</comment>
<comment type="cofactor">
    <cofactor evidence="1 14">
        <name>pyridoxal 5'-phosphate</name>
        <dbReference type="ChEBI" id="CHEBI:597326"/>
    </cofactor>
</comment>
<dbReference type="GO" id="GO:0008696">
    <property type="term" value="F:4-amino-4-deoxychorismate lyase activity"/>
    <property type="evidence" value="ECO:0007669"/>
    <property type="project" value="UniProtKB-UniRule"/>
</dbReference>
<keyword evidence="4 14" id="KW-0663">Pyridoxal phosphate</keyword>
<dbReference type="EC" id="4.1.3.38" evidence="8 12"/>
<evidence type="ECO:0000256" key="10">
    <source>
        <dbReference type="ARBA" id="ARBA00054027"/>
    </source>
</evidence>
<evidence type="ECO:0000256" key="12">
    <source>
        <dbReference type="NCBIfam" id="TIGR03461"/>
    </source>
</evidence>
<evidence type="ECO:0000256" key="7">
    <source>
        <dbReference type="ARBA" id="ARBA00035633"/>
    </source>
</evidence>
<dbReference type="InterPro" id="IPR043131">
    <property type="entry name" value="BCAT-like_N"/>
</dbReference>
<dbReference type="InterPro" id="IPR018300">
    <property type="entry name" value="Aminotrans_IV_CS"/>
</dbReference>
<evidence type="ECO:0000256" key="6">
    <source>
        <dbReference type="ARBA" id="ARBA00023239"/>
    </source>
</evidence>
<evidence type="ECO:0000256" key="11">
    <source>
        <dbReference type="ARBA" id="ARBA00069174"/>
    </source>
</evidence>
<gene>
    <name evidence="15" type="primary">pabC</name>
    <name evidence="15" type="ORF">H8Q88_02870</name>
</gene>
<name>A0A9X0R6V5_VIBME</name>
<dbReference type="GO" id="GO:0046656">
    <property type="term" value="P:folic acid biosynthetic process"/>
    <property type="evidence" value="ECO:0007669"/>
    <property type="project" value="UniProtKB-KW"/>
</dbReference>
<comment type="function">
    <text evidence="10">Involved in the biosynthesis of p-aminobenzoate (PABA), a precursor of tetrahydrofolate. Converts 4-amino-4-deoxychorismate into 4-aminobenzoate (PABA) and pyruvate.</text>
</comment>
<dbReference type="RefSeq" id="WP_187025230.1">
    <property type="nucleotide sequence ID" value="NZ_JACRUP010000001.1"/>
</dbReference>
<organism evidence="15 16">
    <name type="scientific">Vibrio metschnikovii</name>
    <dbReference type="NCBI Taxonomy" id="28172"/>
    <lineage>
        <taxon>Bacteria</taxon>
        <taxon>Pseudomonadati</taxon>
        <taxon>Pseudomonadota</taxon>
        <taxon>Gammaproteobacteria</taxon>
        <taxon>Vibrionales</taxon>
        <taxon>Vibrionaceae</taxon>
        <taxon>Vibrio</taxon>
    </lineage>
</organism>
<dbReference type="PROSITE" id="PS00770">
    <property type="entry name" value="AA_TRANSFER_CLASS_4"/>
    <property type="match status" value="1"/>
</dbReference>
<sequence length="267" mass="29930">MIGQNGFNERLITSSDRSFQYGDGCFSTLLIKQGKIQLWDYHQERMEACLQRLAIPSPDWLKIELALNQAVIGKPLAGIKLHISRGEGGRGYSPSQAHSSRITLSHFDFPAHYHQWQRQGITLGVCEQRMGLNPLLAGHKHNNRLEQVLLRGEMDRAGYDDGVCLDLNHHIVETTMANLFWVKNGTLYTPSLDNAGVAGVARRMILQSATSFGLTVEIGQFPIEHLIAADEVFMSNAIIEVAPVIGIAHHLYTIGRYVRYFQESFNS</sequence>
<protein>
    <recommendedName>
        <fullName evidence="11 12">Aminodeoxychorismate lyase</fullName>
        <ecNumber evidence="8 12">4.1.3.38</ecNumber>
    </recommendedName>
</protein>
<evidence type="ECO:0000256" key="1">
    <source>
        <dbReference type="ARBA" id="ARBA00001933"/>
    </source>
</evidence>
<dbReference type="Proteomes" id="UP000615796">
    <property type="component" value="Unassembled WGS sequence"/>
</dbReference>
<comment type="subunit">
    <text evidence="3">Homodimer.</text>
</comment>
<evidence type="ECO:0000256" key="13">
    <source>
        <dbReference type="RuleBase" id="RU004106"/>
    </source>
</evidence>
<dbReference type="InterPro" id="IPR050571">
    <property type="entry name" value="Class-IV_PLP-Dep_Aminotrnsfr"/>
</dbReference>
<reference evidence="15" key="1">
    <citation type="submission" date="2020-08" db="EMBL/GenBank/DDBJ databases">
        <title>Genome Sequencing and Pan-Genome Analysis of Migratory bird Vibrio Strains, Inner Mongolia.</title>
        <authorList>
            <person name="Zheng L."/>
        </authorList>
    </citation>
    <scope>NUCLEOTIDE SEQUENCE</scope>
    <source>
        <strain evidence="15">M13F</strain>
    </source>
</reference>
<accession>A0A9X0R6V5</accession>
<dbReference type="SUPFAM" id="SSF56752">
    <property type="entry name" value="D-aminoacid aminotransferase-like PLP-dependent enzymes"/>
    <property type="match status" value="1"/>
</dbReference>
<dbReference type="Pfam" id="PF01063">
    <property type="entry name" value="Aminotran_4"/>
    <property type="match status" value="1"/>
</dbReference>
<evidence type="ECO:0000256" key="9">
    <source>
        <dbReference type="ARBA" id="ARBA00049529"/>
    </source>
</evidence>
<proteinExistence type="inferred from homology"/>
<dbReference type="CDD" id="cd01559">
    <property type="entry name" value="ADCL_like"/>
    <property type="match status" value="1"/>
</dbReference>
<evidence type="ECO:0000313" key="16">
    <source>
        <dbReference type="Proteomes" id="UP000615796"/>
    </source>
</evidence>
<evidence type="ECO:0000256" key="3">
    <source>
        <dbReference type="ARBA" id="ARBA00011738"/>
    </source>
</evidence>
<dbReference type="GO" id="GO:0005829">
    <property type="term" value="C:cytosol"/>
    <property type="evidence" value="ECO:0007669"/>
    <property type="project" value="TreeGrafter"/>
</dbReference>
<evidence type="ECO:0000256" key="5">
    <source>
        <dbReference type="ARBA" id="ARBA00022909"/>
    </source>
</evidence>
<evidence type="ECO:0000256" key="4">
    <source>
        <dbReference type="ARBA" id="ARBA00022898"/>
    </source>
</evidence>
<dbReference type="NCBIfam" id="TIGR03461">
    <property type="entry name" value="pabC_Proteo"/>
    <property type="match status" value="1"/>
</dbReference>
<evidence type="ECO:0000256" key="2">
    <source>
        <dbReference type="ARBA" id="ARBA00009320"/>
    </source>
</evidence>
<keyword evidence="6 15" id="KW-0456">Lyase</keyword>
<keyword evidence="16" id="KW-1185">Reference proteome</keyword>
<comment type="caution">
    <text evidence="15">The sequence shown here is derived from an EMBL/GenBank/DDBJ whole genome shotgun (WGS) entry which is preliminary data.</text>
</comment>
<dbReference type="AlphaFoldDB" id="A0A9X0R6V5"/>
<dbReference type="InterPro" id="IPR043132">
    <property type="entry name" value="BCAT-like_C"/>
</dbReference>
<dbReference type="GO" id="GO:0030170">
    <property type="term" value="F:pyridoxal phosphate binding"/>
    <property type="evidence" value="ECO:0007669"/>
    <property type="project" value="InterPro"/>
</dbReference>
<dbReference type="InterPro" id="IPR036038">
    <property type="entry name" value="Aminotransferase-like"/>
</dbReference>
<dbReference type="InterPro" id="IPR001544">
    <property type="entry name" value="Aminotrans_IV"/>
</dbReference>